<organism evidence="2 3">
    <name type="scientific">Pristionchus entomophagus</name>
    <dbReference type="NCBI Taxonomy" id="358040"/>
    <lineage>
        <taxon>Eukaryota</taxon>
        <taxon>Metazoa</taxon>
        <taxon>Ecdysozoa</taxon>
        <taxon>Nematoda</taxon>
        <taxon>Chromadorea</taxon>
        <taxon>Rhabditida</taxon>
        <taxon>Rhabditina</taxon>
        <taxon>Diplogasteromorpha</taxon>
        <taxon>Diplogasteroidea</taxon>
        <taxon>Neodiplogasteridae</taxon>
        <taxon>Pristionchus</taxon>
    </lineage>
</organism>
<feature type="compositionally biased region" description="Low complexity" evidence="1">
    <location>
        <begin position="1"/>
        <end position="14"/>
    </location>
</feature>
<dbReference type="Proteomes" id="UP001432027">
    <property type="component" value="Unassembled WGS sequence"/>
</dbReference>
<accession>A0AAV5SFE5</accession>
<dbReference type="EMBL" id="BTSX01000001">
    <property type="protein sequence ID" value="GMS82051.1"/>
    <property type="molecule type" value="Genomic_DNA"/>
</dbReference>
<feature type="non-terminal residue" evidence="2">
    <location>
        <position position="1"/>
    </location>
</feature>
<keyword evidence="3" id="KW-1185">Reference proteome</keyword>
<feature type="non-terminal residue" evidence="2">
    <location>
        <position position="99"/>
    </location>
</feature>
<feature type="region of interest" description="Disordered" evidence="1">
    <location>
        <begin position="1"/>
        <end position="99"/>
    </location>
</feature>
<dbReference type="AlphaFoldDB" id="A0AAV5SFE5"/>
<evidence type="ECO:0000313" key="3">
    <source>
        <dbReference type="Proteomes" id="UP001432027"/>
    </source>
</evidence>
<feature type="compositionally biased region" description="Basic and acidic residues" evidence="1">
    <location>
        <begin position="88"/>
        <end position="99"/>
    </location>
</feature>
<reference evidence="2" key="1">
    <citation type="submission" date="2023-10" db="EMBL/GenBank/DDBJ databases">
        <title>Genome assembly of Pristionchus species.</title>
        <authorList>
            <person name="Yoshida K."/>
            <person name="Sommer R.J."/>
        </authorList>
    </citation>
    <scope>NUCLEOTIDE SEQUENCE</scope>
    <source>
        <strain evidence="2">RS0144</strain>
    </source>
</reference>
<protein>
    <submittedName>
        <fullName evidence="2">Uncharacterized protein</fullName>
    </submittedName>
</protein>
<name>A0AAV5SFE5_9BILA</name>
<proteinExistence type="predicted"/>
<evidence type="ECO:0000256" key="1">
    <source>
        <dbReference type="SAM" id="MobiDB-lite"/>
    </source>
</evidence>
<feature type="compositionally biased region" description="Low complexity" evidence="1">
    <location>
        <begin position="47"/>
        <end position="68"/>
    </location>
</feature>
<comment type="caution">
    <text evidence="2">The sequence shown here is derived from an EMBL/GenBank/DDBJ whole genome shotgun (WGS) entry which is preliminary data.</text>
</comment>
<gene>
    <name evidence="2" type="ORF">PENTCL1PPCAC_4226</name>
</gene>
<evidence type="ECO:0000313" key="2">
    <source>
        <dbReference type="EMBL" id="GMS82051.1"/>
    </source>
</evidence>
<sequence>STSSETTRFFFSVSGTTPRPSDRRRSSQISSARVPPRPNCKGEVDWPSSTWRCSPSSTSVSTSPLDSSTRPRSWRAVDHCGGRRRCRGRGDQGEDLLAR</sequence>